<sequence>MREDETNFIKYDLNGAKGSMAQEIYGSGGRVRDRNFAVLHKSPLRLDRGWWGEAPGERKFGAARAAWAANMLEQILKKSGSKVASVKVQQGVASPTNAAFKSAVSEPLDTHISYERLWAELIDLLQYPQSTAENKYSPPVVIGDNEFEVKQESKASGESTLRHFINKPVGEVRIETCGKAGRVRDRNWVVLHKNPLRMELWGESPGERKHGPGKSAMVQNFLDALVKQANPQAAQVKVNHGVESPTIVGLKSVMSEPMDHVATFDKLWKEFVQLLKHPGQYEDGVKESKVSGTSDSEFTVTQVLSPKPLKETSVYKVNKATGSIYAETSSPDGRLQEKHWTVIHKEPLVIECWSENQIARKFGPARRQPMQGLVDNIMKRVAPSEPAGKIKVDSSVKLSSCVSGDLGKFMSYDRLWTEIVHLSQMPPRVGQMKTSTMTKKSELEFRVVQTLQLPGKGKGKGKAKGKGAAGPTTTATLEFRLNPKKGEIFRESYGQLGRLTEKVWIYVRKGPLRLESYAESPGTRRHGSAKAAKVQFLLDQALAMK</sequence>
<name>A0ABN9V5L0_9DINO</name>
<reference evidence="1" key="1">
    <citation type="submission" date="2023-10" db="EMBL/GenBank/DDBJ databases">
        <authorList>
            <person name="Chen Y."/>
            <person name="Shah S."/>
            <person name="Dougan E. K."/>
            <person name="Thang M."/>
            <person name="Chan C."/>
        </authorList>
    </citation>
    <scope>NUCLEOTIDE SEQUENCE [LARGE SCALE GENOMIC DNA]</scope>
</reference>
<comment type="caution">
    <text evidence="1">The sequence shown here is derived from an EMBL/GenBank/DDBJ whole genome shotgun (WGS) entry which is preliminary data.</text>
</comment>
<organism evidence="1 2">
    <name type="scientific">Prorocentrum cordatum</name>
    <dbReference type="NCBI Taxonomy" id="2364126"/>
    <lineage>
        <taxon>Eukaryota</taxon>
        <taxon>Sar</taxon>
        <taxon>Alveolata</taxon>
        <taxon>Dinophyceae</taxon>
        <taxon>Prorocentrales</taxon>
        <taxon>Prorocentraceae</taxon>
        <taxon>Prorocentrum</taxon>
    </lineage>
</organism>
<proteinExistence type="predicted"/>
<evidence type="ECO:0000313" key="1">
    <source>
        <dbReference type="EMBL" id="CAK0867113.1"/>
    </source>
</evidence>
<accession>A0ABN9V5L0</accession>
<evidence type="ECO:0000313" key="2">
    <source>
        <dbReference type="Proteomes" id="UP001189429"/>
    </source>
</evidence>
<gene>
    <name evidence="1" type="ORF">PCOR1329_LOCUS54119</name>
</gene>
<dbReference type="Proteomes" id="UP001189429">
    <property type="component" value="Unassembled WGS sequence"/>
</dbReference>
<keyword evidence="2" id="KW-1185">Reference proteome</keyword>
<dbReference type="EMBL" id="CAUYUJ010016609">
    <property type="protein sequence ID" value="CAK0867113.1"/>
    <property type="molecule type" value="Genomic_DNA"/>
</dbReference>
<protein>
    <submittedName>
        <fullName evidence="1">Uncharacterized protein</fullName>
    </submittedName>
</protein>